<organism evidence="1 2">
    <name type="scientific">Paraburkholderia fungorum</name>
    <dbReference type="NCBI Taxonomy" id="134537"/>
    <lineage>
        <taxon>Bacteria</taxon>
        <taxon>Pseudomonadati</taxon>
        <taxon>Pseudomonadota</taxon>
        <taxon>Betaproteobacteria</taxon>
        <taxon>Burkholderiales</taxon>
        <taxon>Burkholderiaceae</taxon>
        <taxon>Paraburkholderia</taxon>
    </lineage>
</organism>
<name>A0A420GN78_9BURK</name>
<dbReference type="EMBL" id="MCAS01000012">
    <property type="protein sequence ID" value="RKF46700.1"/>
    <property type="molecule type" value="Genomic_DNA"/>
</dbReference>
<proteinExistence type="predicted"/>
<comment type="caution">
    <text evidence="1">The sequence shown here is derived from an EMBL/GenBank/DDBJ whole genome shotgun (WGS) entry which is preliminary data.</text>
</comment>
<dbReference type="AlphaFoldDB" id="A0A420GN78"/>
<dbReference type="RefSeq" id="WP_120344730.1">
    <property type="nucleotide sequence ID" value="NZ_MCAS01000012.1"/>
</dbReference>
<gene>
    <name evidence="1" type="ORF">BCY88_03620</name>
</gene>
<sequence length="63" mass="6833">MRQSRQQPQPPARRLTAISLAVTVARTTTAFASMKARAAMFEAQRAPDPMIRCDPAVISGASF</sequence>
<reference evidence="1 2" key="1">
    <citation type="submission" date="2016-07" db="EMBL/GenBank/DDBJ databases">
        <title>Genome analysis of Burkholderia fungorum ES3-20.</title>
        <authorList>
            <person name="Xu D."/>
            <person name="Yao R."/>
            <person name="Zheng S."/>
        </authorList>
    </citation>
    <scope>NUCLEOTIDE SEQUENCE [LARGE SCALE GENOMIC DNA]</scope>
    <source>
        <strain evidence="1 2">ES3-20</strain>
    </source>
</reference>
<protein>
    <submittedName>
        <fullName evidence="1">Uncharacterized protein</fullName>
    </submittedName>
</protein>
<accession>A0A420GN78</accession>
<evidence type="ECO:0000313" key="2">
    <source>
        <dbReference type="Proteomes" id="UP000283709"/>
    </source>
</evidence>
<evidence type="ECO:0000313" key="1">
    <source>
        <dbReference type="EMBL" id="RKF46700.1"/>
    </source>
</evidence>
<dbReference type="Proteomes" id="UP000283709">
    <property type="component" value="Unassembled WGS sequence"/>
</dbReference>